<accession>A0A225M490</accession>
<dbReference type="Proteomes" id="UP000214603">
    <property type="component" value="Unassembled WGS sequence"/>
</dbReference>
<comment type="similarity">
    <text evidence="1">Belongs to the ATP-dependent AMP-binding enzyme family.</text>
</comment>
<dbReference type="OrthoDB" id="9766486at2"/>
<dbReference type="Pfam" id="PF00501">
    <property type="entry name" value="AMP-binding"/>
    <property type="match status" value="1"/>
</dbReference>
<evidence type="ECO:0000256" key="1">
    <source>
        <dbReference type="ARBA" id="ARBA00006432"/>
    </source>
</evidence>
<dbReference type="Gene3D" id="3.40.50.12780">
    <property type="entry name" value="N-terminal domain of ligase-like"/>
    <property type="match status" value="1"/>
</dbReference>
<dbReference type="PANTHER" id="PTHR43201:SF5">
    <property type="entry name" value="MEDIUM-CHAIN ACYL-COA LIGASE ACSF2, MITOCHONDRIAL"/>
    <property type="match status" value="1"/>
</dbReference>
<dbReference type="Gene3D" id="3.30.300.30">
    <property type="match status" value="1"/>
</dbReference>
<dbReference type="InterPro" id="IPR025110">
    <property type="entry name" value="AMP-bd_C"/>
</dbReference>
<dbReference type="InterPro" id="IPR042099">
    <property type="entry name" value="ANL_N_sf"/>
</dbReference>
<keyword evidence="6" id="KW-1185">Reference proteome</keyword>
<dbReference type="SUPFAM" id="SSF56801">
    <property type="entry name" value="Acetyl-CoA synthetase-like"/>
    <property type="match status" value="1"/>
</dbReference>
<evidence type="ECO:0000256" key="2">
    <source>
        <dbReference type="ARBA" id="ARBA00022598"/>
    </source>
</evidence>
<name>A0A225M490_9BURK</name>
<evidence type="ECO:0000259" key="3">
    <source>
        <dbReference type="Pfam" id="PF00501"/>
    </source>
</evidence>
<dbReference type="PROSITE" id="PS00455">
    <property type="entry name" value="AMP_BINDING"/>
    <property type="match status" value="1"/>
</dbReference>
<comment type="caution">
    <text evidence="5">The sequence shown here is derived from an EMBL/GenBank/DDBJ whole genome shotgun (WGS) entry which is preliminary data.</text>
</comment>
<evidence type="ECO:0000259" key="4">
    <source>
        <dbReference type="Pfam" id="PF13193"/>
    </source>
</evidence>
<proteinExistence type="inferred from homology"/>
<keyword evidence="2" id="KW-0436">Ligase</keyword>
<dbReference type="InterPro" id="IPR000873">
    <property type="entry name" value="AMP-dep_synth/lig_dom"/>
</dbReference>
<dbReference type="AlphaFoldDB" id="A0A225M490"/>
<dbReference type="InterPro" id="IPR020845">
    <property type="entry name" value="AMP-binding_CS"/>
</dbReference>
<dbReference type="Pfam" id="PF13193">
    <property type="entry name" value="AMP-binding_C"/>
    <property type="match status" value="1"/>
</dbReference>
<reference evidence="6" key="1">
    <citation type="submission" date="2017-06" db="EMBL/GenBank/DDBJ databases">
        <title>Herbaspirillum phytohormonus sp. nov., isolated from the root nodule of Robinia pseudoacacia in lead-zinc mine.</title>
        <authorList>
            <person name="Fan M."/>
            <person name="Lin Y."/>
        </authorList>
    </citation>
    <scope>NUCLEOTIDE SEQUENCE [LARGE SCALE GENOMIC DNA]</scope>
    <source>
        <strain evidence="6">SC-089</strain>
    </source>
</reference>
<protein>
    <submittedName>
        <fullName evidence="5">AMP-binding protein</fullName>
    </submittedName>
</protein>
<dbReference type="InterPro" id="IPR045851">
    <property type="entry name" value="AMP-bd_C_sf"/>
</dbReference>
<dbReference type="PANTHER" id="PTHR43201">
    <property type="entry name" value="ACYL-COA SYNTHETASE"/>
    <property type="match status" value="1"/>
</dbReference>
<gene>
    <name evidence="5" type="ORF">CEY11_19130</name>
</gene>
<dbReference type="EMBL" id="NJIH01000011">
    <property type="protein sequence ID" value="OWT56145.1"/>
    <property type="molecule type" value="Genomic_DNA"/>
</dbReference>
<evidence type="ECO:0000313" key="6">
    <source>
        <dbReference type="Proteomes" id="UP000214603"/>
    </source>
</evidence>
<sequence>MRRLADCLSYWAETTPGQPAVSDERHAWSYRQLSQAVDAAAGFMREQGVRAGDRVLLVGENGATLAALILAAGRLDAWAVLENARCAAMEVDAVCAHAQPRLVIHVVDNSSAARDHAARHGGAVVATSFGEVAPARHDPQSEPQPVHEDPALQVATMIYTTGSTGTPKGVMLSHANLLHIGALMRRQRHLTTADRVYGVLPITHVMGLSSGLIGTLSAGAHIRLVPRFSADACLQALRGDGITILQGAPAMFGRLLAAASGAPPHTDLRFIAVGGAPLDPALKAQIEAVFGLPLHNGYGLTEASACCWTRLEDGAPDCSIGLPNPGMEARILDAQGEPVADGETGELWVRGPCVMLGYYRMPERTREVLRDDGWFNTQDLARRGPDGRIHIEGRTKDLIIRSGFNVSPLEVETALNACEGVRHSAVLGVMNGGNEEIVAIVEPAPGSQPTEAALRSFLAARLAPYKQPGRIIFMQNLPTAPNGKVLKHQLKQQLGGTL</sequence>
<dbReference type="GO" id="GO:0031956">
    <property type="term" value="F:medium-chain fatty acid-CoA ligase activity"/>
    <property type="evidence" value="ECO:0007669"/>
    <property type="project" value="TreeGrafter"/>
</dbReference>
<dbReference type="GO" id="GO:0006631">
    <property type="term" value="P:fatty acid metabolic process"/>
    <property type="evidence" value="ECO:0007669"/>
    <property type="project" value="TreeGrafter"/>
</dbReference>
<evidence type="ECO:0000313" key="5">
    <source>
        <dbReference type="EMBL" id="OWT56145.1"/>
    </source>
</evidence>
<organism evidence="5 6">
    <name type="scientific">Candidimonas nitroreducens</name>
    <dbReference type="NCBI Taxonomy" id="683354"/>
    <lineage>
        <taxon>Bacteria</taxon>
        <taxon>Pseudomonadati</taxon>
        <taxon>Pseudomonadota</taxon>
        <taxon>Betaproteobacteria</taxon>
        <taxon>Burkholderiales</taxon>
        <taxon>Alcaligenaceae</taxon>
        <taxon>Candidimonas</taxon>
    </lineage>
</organism>
<feature type="domain" description="AMP-binding enzyme C-terminal" evidence="4">
    <location>
        <begin position="410"/>
        <end position="484"/>
    </location>
</feature>
<feature type="domain" description="AMP-dependent synthetase/ligase" evidence="3">
    <location>
        <begin position="10"/>
        <end position="359"/>
    </location>
</feature>